<name>A0A8J6N0V9_9DELT</name>
<comment type="caution">
    <text evidence="2">The sequence shown here is derived from an EMBL/GenBank/DDBJ whole genome shotgun (WGS) entry which is preliminary data.</text>
</comment>
<dbReference type="InterPro" id="IPR033932">
    <property type="entry name" value="YtcJ-like"/>
</dbReference>
<evidence type="ECO:0000259" key="1">
    <source>
        <dbReference type="Pfam" id="PF07969"/>
    </source>
</evidence>
<sequence length="627" mass="69826">MTLDSFSIWGNHPMNTEKFERKLSAILSADAKSYGLLRHLSMTLIVIATGLLMLGCSSGDGSVGSDLVIMNAKVFTSNASNPWAQAVAVNEGRIAYVGDDSGVRAYVGSKTHVVDANGNMLTPGFIDNHCHVLWIGALQALMTKELYKATSVDEIRTSVQKYADNHLDHAIVMGVGWKYEYIPGGMPDKDIGDSIISDRPMLLMSYGGNSGWLNSMAVEQLEKRNATAFNHLAPAVDSDGNYTGVLLHFHAFNPLDFYSIEELGTNIKRKMFDEITRILSDGLSYGVTGYNDVQIYKSFIPMLLEFREQGGLDNVRARGSYYVGSHSLEDEEGLKTSLTYWKSLYTDESDAHLVLGDSVKLYIEGVFDSHTCLLLNPYSDEPNNYGEAVWTQEDFNKVVQIIDGMGIQCCTHASGDGGIRRVINAYENAIKINGYRDARHRLDHCDLPEPTQDQPRMVQLGIYAAMQPNHFFGNSNAETLLGFDRMQRFEPWGSLEKLGINLSFGSDWAAGLLNPIYGLFLATQRLNYKFEDNWGPGEKILIENAMRHYTIDSANALRLGKEIGSIEVGKYGDFALFNIDLRTIASDWFIIEHPIHVEGMEVTGWEDFVEMTVVGGKIVYQKNGEQH</sequence>
<dbReference type="PANTHER" id="PTHR22642:SF2">
    <property type="entry name" value="PROTEIN LONG AFTER FAR-RED 3"/>
    <property type="match status" value="1"/>
</dbReference>
<feature type="domain" description="Amidohydrolase 3" evidence="1">
    <location>
        <begin position="113"/>
        <end position="620"/>
    </location>
</feature>
<dbReference type="SUPFAM" id="SSF51338">
    <property type="entry name" value="Composite domain of metallo-dependent hydrolases"/>
    <property type="match status" value="1"/>
</dbReference>
<dbReference type="Gene3D" id="3.20.20.140">
    <property type="entry name" value="Metal-dependent hydrolases"/>
    <property type="match status" value="1"/>
</dbReference>
<organism evidence="2 3">
    <name type="scientific">Candidatus Desulfacyla euxinica</name>
    <dbReference type="NCBI Taxonomy" id="2841693"/>
    <lineage>
        <taxon>Bacteria</taxon>
        <taxon>Deltaproteobacteria</taxon>
        <taxon>Candidatus Desulfacyla</taxon>
    </lineage>
</organism>
<reference evidence="2 3" key="1">
    <citation type="submission" date="2020-08" db="EMBL/GenBank/DDBJ databases">
        <title>Bridging the membrane lipid divide: bacteria of the FCB group superphylum have the potential to synthesize archaeal ether lipids.</title>
        <authorList>
            <person name="Villanueva L."/>
            <person name="Von Meijenfeldt F.A.B."/>
            <person name="Westbye A.B."/>
            <person name="Yadav S."/>
            <person name="Hopmans E.C."/>
            <person name="Dutilh B.E."/>
            <person name="Sinninghe Damste J.S."/>
        </authorList>
    </citation>
    <scope>NUCLEOTIDE SEQUENCE [LARGE SCALE GENOMIC DNA]</scope>
    <source>
        <strain evidence="2">NIOZ-UU27</strain>
    </source>
</reference>
<evidence type="ECO:0000313" key="3">
    <source>
        <dbReference type="Proteomes" id="UP000650524"/>
    </source>
</evidence>
<accession>A0A8J6N0V9</accession>
<dbReference type="Gene3D" id="3.10.310.70">
    <property type="match status" value="1"/>
</dbReference>
<dbReference type="InterPro" id="IPR032466">
    <property type="entry name" value="Metal_Hydrolase"/>
</dbReference>
<dbReference type="PANTHER" id="PTHR22642">
    <property type="entry name" value="IMIDAZOLONEPROPIONASE"/>
    <property type="match status" value="1"/>
</dbReference>
<gene>
    <name evidence="2" type="ORF">H8E19_08120</name>
</gene>
<evidence type="ECO:0000313" key="2">
    <source>
        <dbReference type="EMBL" id="MBC8177359.1"/>
    </source>
</evidence>
<dbReference type="Pfam" id="PF07969">
    <property type="entry name" value="Amidohydro_3"/>
    <property type="match status" value="1"/>
</dbReference>
<protein>
    <submittedName>
        <fullName evidence="2">Amidohydrolase</fullName>
    </submittedName>
</protein>
<dbReference type="Gene3D" id="2.30.40.10">
    <property type="entry name" value="Urease, subunit C, domain 1"/>
    <property type="match status" value="1"/>
</dbReference>
<dbReference type="CDD" id="cd01300">
    <property type="entry name" value="YtcJ_like"/>
    <property type="match status" value="1"/>
</dbReference>
<dbReference type="AlphaFoldDB" id="A0A8J6N0V9"/>
<dbReference type="GO" id="GO:0016810">
    <property type="term" value="F:hydrolase activity, acting on carbon-nitrogen (but not peptide) bonds"/>
    <property type="evidence" value="ECO:0007669"/>
    <property type="project" value="InterPro"/>
</dbReference>
<dbReference type="SUPFAM" id="SSF51556">
    <property type="entry name" value="Metallo-dependent hydrolases"/>
    <property type="match status" value="1"/>
</dbReference>
<proteinExistence type="predicted"/>
<dbReference type="EMBL" id="JACNJD010000204">
    <property type="protein sequence ID" value="MBC8177359.1"/>
    <property type="molecule type" value="Genomic_DNA"/>
</dbReference>
<dbReference type="InterPro" id="IPR011059">
    <property type="entry name" value="Metal-dep_hydrolase_composite"/>
</dbReference>
<dbReference type="Proteomes" id="UP000650524">
    <property type="component" value="Unassembled WGS sequence"/>
</dbReference>
<dbReference type="InterPro" id="IPR013108">
    <property type="entry name" value="Amidohydro_3"/>
</dbReference>